<dbReference type="InterPro" id="IPR014775">
    <property type="entry name" value="L27_C"/>
</dbReference>
<reference evidence="4" key="1">
    <citation type="submission" date="2025-08" db="UniProtKB">
        <authorList>
            <consortium name="RefSeq"/>
        </authorList>
    </citation>
    <scope>IDENTIFICATION</scope>
    <source>
        <tissue evidence="4">Muscle</tissue>
    </source>
</reference>
<dbReference type="KEGG" id="ccar:122143374"/>
<dbReference type="Proteomes" id="UP001155660">
    <property type="component" value="Unplaced"/>
</dbReference>
<dbReference type="SMART" id="SM00569">
    <property type="entry name" value="L27"/>
    <property type="match status" value="1"/>
</dbReference>
<dbReference type="Pfam" id="PF00595">
    <property type="entry name" value="PDZ"/>
    <property type="match status" value="1"/>
</dbReference>
<feature type="region of interest" description="Disordered" evidence="1">
    <location>
        <begin position="221"/>
        <end position="244"/>
    </location>
</feature>
<dbReference type="CDD" id="cd10832">
    <property type="entry name" value="PDZ_MPP6-MPP2-like"/>
    <property type="match status" value="1"/>
</dbReference>
<dbReference type="GeneID" id="122143374"/>
<dbReference type="PANTHER" id="PTHR23122">
    <property type="entry name" value="MEMBRANE-ASSOCIATED GUANYLATE KINASE MAGUK"/>
    <property type="match status" value="1"/>
</dbReference>
<proteinExistence type="predicted"/>
<dbReference type="InterPro" id="IPR004172">
    <property type="entry name" value="L27_dom"/>
</dbReference>
<accession>A0A9R0ATS3</accession>
<evidence type="ECO:0000313" key="4">
    <source>
        <dbReference type="RefSeq" id="XP_042609970.1"/>
    </source>
</evidence>
<dbReference type="PROSITE" id="PS51022">
    <property type="entry name" value="L27"/>
    <property type="match status" value="1"/>
</dbReference>
<evidence type="ECO:0000259" key="3">
    <source>
        <dbReference type="PROSITE" id="PS51022"/>
    </source>
</evidence>
<dbReference type="RefSeq" id="XP_042609970.1">
    <property type="nucleotide sequence ID" value="XM_042754036.1"/>
</dbReference>
<dbReference type="InterPro" id="IPR001478">
    <property type="entry name" value="PDZ"/>
</dbReference>
<dbReference type="FunFam" id="2.30.42.10:FF:000047">
    <property type="entry name" value="MAGUK p55 subfamily member 6"/>
    <property type="match status" value="1"/>
</dbReference>
<feature type="region of interest" description="Disordered" evidence="1">
    <location>
        <begin position="1"/>
        <end position="20"/>
    </location>
</feature>
<gene>
    <name evidence="4" type="primary">LOC122143374</name>
</gene>
<feature type="domain" description="PDZ" evidence="2">
    <location>
        <begin position="143"/>
        <end position="222"/>
    </location>
</feature>
<dbReference type="Pfam" id="PF02828">
    <property type="entry name" value="L27"/>
    <property type="match status" value="1"/>
</dbReference>
<organism evidence="4">
    <name type="scientific">Cyprinus carpio</name>
    <name type="common">Common carp</name>
    <dbReference type="NCBI Taxonomy" id="7962"/>
    <lineage>
        <taxon>Eukaryota</taxon>
        <taxon>Metazoa</taxon>
        <taxon>Chordata</taxon>
        <taxon>Craniata</taxon>
        <taxon>Vertebrata</taxon>
        <taxon>Euteleostomi</taxon>
        <taxon>Actinopterygii</taxon>
        <taxon>Neopterygii</taxon>
        <taxon>Teleostei</taxon>
        <taxon>Ostariophysi</taxon>
        <taxon>Cypriniformes</taxon>
        <taxon>Cyprinidae</taxon>
        <taxon>Cyprininae</taxon>
        <taxon>Cyprinus</taxon>
    </lineage>
</organism>
<sequence>MTLANAKSWPRGTHAAQCGDGEPMQQVLDNLKGSCHPSTGAKDIDLIFLRGIMESPIVRCSFAKAVQSNNVELVSEILSDMSSLITRDESAAELCKILKEPNFQSLLEAHDKVASKSYEAPPTSTNSTSMTSSSLMPADTVRMISIQKKDGEPLGVTFRVEDGDLVIARVLHGSMIDRQGMLHAGDVIREVNGREVGKDPMALQDMLRDCNGSITLKILPSYRDTPPPVQVSTPPIHSKPSEIK</sequence>
<protein>
    <submittedName>
        <fullName evidence="4">Protein PALS2-like</fullName>
    </submittedName>
</protein>
<name>A0A9R0ATS3_CYPCA</name>
<dbReference type="OrthoDB" id="8947707at2759"/>
<dbReference type="SMART" id="SM00228">
    <property type="entry name" value="PDZ"/>
    <property type="match status" value="1"/>
</dbReference>
<dbReference type="AlphaFoldDB" id="A0A9R0ATS3"/>
<evidence type="ECO:0000259" key="2">
    <source>
        <dbReference type="PROSITE" id="PS50106"/>
    </source>
</evidence>
<evidence type="ECO:0000256" key="1">
    <source>
        <dbReference type="SAM" id="MobiDB-lite"/>
    </source>
</evidence>
<feature type="domain" description="L27" evidence="3">
    <location>
        <begin position="63"/>
        <end position="121"/>
    </location>
</feature>
<dbReference type="PROSITE" id="PS50106">
    <property type="entry name" value="PDZ"/>
    <property type="match status" value="1"/>
</dbReference>
<dbReference type="InterPro" id="IPR050716">
    <property type="entry name" value="MAGUK"/>
</dbReference>